<evidence type="ECO:0000313" key="1">
    <source>
        <dbReference type="EMBL" id="WOO32607.1"/>
    </source>
</evidence>
<keyword evidence="2" id="KW-1185">Reference proteome</keyword>
<dbReference type="RefSeq" id="WP_317702063.1">
    <property type="nucleotide sequence ID" value="NZ_CP136921.1"/>
</dbReference>
<dbReference type="Proteomes" id="UP001303211">
    <property type="component" value="Chromosome"/>
</dbReference>
<reference evidence="1 2" key="1">
    <citation type="submission" date="2023-03" db="EMBL/GenBank/DDBJ databases">
        <title>Diaphorobacter basophil sp. nov., isolated from a sewage-treatment plant.</title>
        <authorList>
            <person name="Yang K."/>
        </authorList>
    </citation>
    <scope>NUCLEOTIDE SEQUENCE [LARGE SCALE GENOMIC DNA]</scope>
    <source>
        <strain evidence="1 2">Y-1</strain>
    </source>
</reference>
<organism evidence="1 2">
    <name type="scientific">Diaphorobacter limosus</name>
    <dbReference type="NCBI Taxonomy" id="3036128"/>
    <lineage>
        <taxon>Bacteria</taxon>
        <taxon>Pseudomonadati</taxon>
        <taxon>Pseudomonadota</taxon>
        <taxon>Betaproteobacteria</taxon>
        <taxon>Burkholderiales</taxon>
        <taxon>Comamonadaceae</taxon>
        <taxon>Diaphorobacter</taxon>
    </lineage>
</organism>
<dbReference type="EMBL" id="CP136921">
    <property type="protein sequence ID" value="WOO32607.1"/>
    <property type="molecule type" value="Genomic_DNA"/>
</dbReference>
<gene>
    <name evidence="1" type="ORF">P4826_00270</name>
</gene>
<proteinExistence type="predicted"/>
<name>A0ABZ0J2W7_9BURK</name>
<accession>A0ABZ0J2W7</accession>
<protein>
    <submittedName>
        <fullName evidence="1">Uncharacterized protein</fullName>
    </submittedName>
</protein>
<evidence type="ECO:0000313" key="2">
    <source>
        <dbReference type="Proteomes" id="UP001303211"/>
    </source>
</evidence>
<sequence length="75" mass="7959">MRSFETPDGQHWQAALLEASYGQVLLIFSTDAAGDLRQHSMPAEHLAEATEQLAALDDAGLAALLTQAAPWQPGG</sequence>